<dbReference type="WBParaSite" id="NBR_0001528601-mRNA-1">
    <property type="protein sequence ID" value="NBR_0001528601-mRNA-1"/>
    <property type="gene ID" value="NBR_0001528601"/>
</dbReference>
<organism evidence="3">
    <name type="scientific">Nippostrongylus brasiliensis</name>
    <name type="common">Rat hookworm</name>
    <dbReference type="NCBI Taxonomy" id="27835"/>
    <lineage>
        <taxon>Eukaryota</taxon>
        <taxon>Metazoa</taxon>
        <taxon>Ecdysozoa</taxon>
        <taxon>Nematoda</taxon>
        <taxon>Chromadorea</taxon>
        <taxon>Rhabditida</taxon>
        <taxon>Rhabditina</taxon>
        <taxon>Rhabditomorpha</taxon>
        <taxon>Strongyloidea</taxon>
        <taxon>Heligmosomidae</taxon>
        <taxon>Nippostrongylus</taxon>
    </lineage>
</organism>
<evidence type="ECO:0000313" key="1">
    <source>
        <dbReference type="EMBL" id="VDL78881.1"/>
    </source>
</evidence>
<reference evidence="3" key="1">
    <citation type="submission" date="2017-02" db="UniProtKB">
        <authorList>
            <consortium name="WormBaseParasite"/>
        </authorList>
    </citation>
    <scope>IDENTIFICATION</scope>
</reference>
<dbReference type="AlphaFoldDB" id="A0A0N4YEY2"/>
<proteinExistence type="predicted"/>
<evidence type="ECO:0000313" key="2">
    <source>
        <dbReference type="Proteomes" id="UP000271162"/>
    </source>
</evidence>
<gene>
    <name evidence="1" type="ORF">NBR_LOCUS15287</name>
</gene>
<reference evidence="1 2" key="2">
    <citation type="submission" date="2018-11" db="EMBL/GenBank/DDBJ databases">
        <authorList>
            <consortium name="Pathogen Informatics"/>
        </authorList>
    </citation>
    <scope>NUCLEOTIDE SEQUENCE [LARGE SCALE GENOMIC DNA]</scope>
</reference>
<dbReference type="EMBL" id="UYSL01021671">
    <property type="protein sequence ID" value="VDL78881.1"/>
    <property type="molecule type" value="Genomic_DNA"/>
</dbReference>
<protein>
    <submittedName>
        <fullName evidence="3">WAP domain-containing protein</fullName>
    </submittedName>
</protein>
<accession>A0A0N4YEY2</accession>
<sequence>MRSARHSVALVCSQPAAQYPFSAYLQPQLQQSPQGALHRRWKESRQEKCQNTRHQLQPLTLLKRKRLPSSQRSTTAELRYAASLTFSICVSGLSSVGECATDDNCPALHRCEDKKCCYNT</sequence>
<dbReference type="Proteomes" id="UP000271162">
    <property type="component" value="Unassembled WGS sequence"/>
</dbReference>
<name>A0A0N4YEY2_NIPBR</name>
<evidence type="ECO:0000313" key="3">
    <source>
        <dbReference type="WBParaSite" id="NBR_0001528601-mRNA-1"/>
    </source>
</evidence>
<keyword evidence="2" id="KW-1185">Reference proteome</keyword>